<keyword evidence="1" id="KW-0472">Membrane</keyword>
<dbReference type="Pfam" id="PF17766">
    <property type="entry name" value="fn3_6"/>
    <property type="match status" value="1"/>
</dbReference>
<dbReference type="InterPro" id="IPR041469">
    <property type="entry name" value="Subtilisin-like_FN3"/>
</dbReference>
<dbReference type="HOGENOM" id="CLU_1221160_0_0_1"/>
<feature type="domain" description="Subtilisin-like protease fibronectin type-III" evidence="2">
    <location>
        <begin position="136"/>
        <end position="215"/>
    </location>
</feature>
<feature type="transmembrane region" description="Helical" evidence="1">
    <location>
        <begin position="41"/>
        <end position="58"/>
    </location>
</feature>
<accession>D7KIE6</accession>
<evidence type="ECO:0000313" key="3">
    <source>
        <dbReference type="EMBL" id="EFH70007.1"/>
    </source>
</evidence>
<dbReference type="Proteomes" id="UP000008694">
    <property type="component" value="Unassembled WGS sequence"/>
</dbReference>
<dbReference type="AlphaFoldDB" id="D7KIE6"/>
<evidence type="ECO:0000259" key="2">
    <source>
        <dbReference type="Pfam" id="PF17766"/>
    </source>
</evidence>
<keyword evidence="4" id="KW-1185">Reference proteome</keyword>
<name>D7KIE6_ARALL</name>
<feature type="transmembrane region" description="Helical" evidence="1">
    <location>
        <begin position="78"/>
        <end position="101"/>
    </location>
</feature>
<proteinExistence type="predicted"/>
<evidence type="ECO:0000313" key="4">
    <source>
        <dbReference type="Proteomes" id="UP000008694"/>
    </source>
</evidence>
<sequence>MVAESKTWSWHEKLYIIMMHVLIVSSGLAAFLFIRLNNIPLLLCPNVGVLVLLMLYSSTGFLGSTDDCFFDLQCLSHVFGLALVFHLLYNFSHAPMLALWIAIPSSKKPRNPVLFTIWELTITFSSTCAMFGYKDLSITRLVRKKTGWFYKAMIEAPMGVNVTVTPSTLVFNTLRPESSRFKVRVLTNQRVNTRYYFGSLTWTESVHNAVIPVSVRTQIMQRYYNEN</sequence>
<dbReference type="EMBL" id="GL348713">
    <property type="protein sequence ID" value="EFH70007.1"/>
    <property type="molecule type" value="Genomic_DNA"/>
</dbReference>
<feature type="transmembrane region" description="Helical" evidence="1">
    <location>
        <begin position="14"/>
        <end position="34"/>
    </location>
</feature>
<gene>
    <name evidence="3" type="ORF">ARALYDRAFT_336380</name>
</gene>
<reference evidence="4" key="1">
    <citation type="journal article" date="2011" name="Nat. Genet.">
        <title>The Arabidopsis lyrata genome sequence and the basis of rapid genome size change.</title>
        <authorList>
            <person name="Hu T.T."/>
            <person name="Pattyn P."/>
            <person name="Bakker E.G."/>
            <person name="Cao J."/>
            <person name="Cheng J.-F."/>
            <person name="Clark R.M."/>
            <person name="Fahlgren N."/>
            <person name="Fawcett J.A."/>
            <person name="Grimwood J."/>
            <person name="Gundlach H."/>
            <person name="Haberer G."/>
            <person name="Hollister J.D."/>
            <person name="Ossowski S."/>
            <person name="Ottilar R.P."/>
            <person name="Salamov A.A."/>
            <person name="Schneeberger K."/>
            <person name="Spannagl M."/>
            <person name="Wang X."/>
            <person name="Yang L."/>
            <person name="Nasrallah M.E."/>
            <person name="Bergelson J."/>
            <person name="Carrington J.C."/>
            <person name="Gaut B.S."/>
            <person name="Schmutz J."/>
            <person name="Mayer K.F.X."/>
            <person name="Van de Peer Y."/>
            <person name="Grigoriev I.V."/>
            <person name="Nordborg M."/>
            <person name="Weigel D."/>
            <person name="Guo Y.-L."/>
        </authorList>
    </citation>
    <scope>NUCLEOTIDE SEQUENCE [LARGE SCALE GENOMIC DNA]</scope>
    <source>
        <strain evidence="4">cv. MN47</strain>
    </source>
</reference>
<organism evidence="4">
    <name type="scientific">Arabidopsis lyrata subsp. lyrata</name>
    <name type="common">Lyre-leaved rock-cress</name>
    <dbReference type="NCBI Taxonomy" id="81972"/>
    <lineage>
        <taxon>Eukaryota</taxon>
        <taxon>Viridiplantae</taxon>
        <taxon>Streptophyta</taxon>
        <taxon>Embryophyta</taxon>
        <taxon>Tracheophyta</taxon>
        <taxon>Spermatophyta</taxon>
        <taxon>Magnoliopsida</taxon>
        <taxon>eudicotyledons</taxon>
        <taxon>Gunneridae</taxon>
        <taxon>Pentapetalae</taxon>
        <taxon>rosids</taxon>
        <taxon>malvids</taxon>
        <taxon>Brassicales</taxon>
        <taxon>Brassicaceae</taxon>
        <taxon>Camelineae</taxon>
        <taxon>Arabidopsis</taxon>
    </lineage>
</organism>
<keyword evidence="1" id="KW-0812">Transmembrane</keyword>
<evidence type="ECO:0000256" key="1">
    <source>
        <dbReference type="SAM" id="Phobius"/>
    </source>
</evidence>
<dbReference type="Gramene" id="fgenesh1_pg.C_scaffold_1002945">
    <property type="protein sequence ID" value="fgenesh1_pg.C_scaffold_1002945"/>
    <property type="gene ID" value="fgenesh1_pg.C_scaffold_1002945"/>
</dbReference>
<keyword evidence="1" id="KW-1133">Transmembrane helix</keyword>
<dbReference type="Gene3D" id="2.60.40.2310">
    <property type="match status" value="1"/>
</dbReference>
<feature type="transmembrane region" description="Helical" evidence="1">
    <location>
        <begin position="113"/>
        <end position="133"/>
    </location>
</feature>
<protein>
    <recommendedName>
        <fullName evidence="2">Subtilisin-like protease fibronectin type-III domain-containing protein</fullName>
    </recommendedName>
</protein>
<dbReference type="STRING" id="81972.D7KIE6"/>
<feature type="transmembrane region" description="Helical" evidence="1">
    <location>
        <begin position="153"/>
        <end position="174"/>
    </location>
</feature>